<dbReference type="EMBL" id="NJHN03000012">
    <property type="protein sequence ID" value="KAH9426203.1"/>
    <property type="molecule type" value="Genomic_DNA"/>
</dbReference>
<proteinExistence type="predicted"/>
<dbReference type="Proteomes" id="UP000887458">
    <property type="component" value="Unassembled WGS sequence"/>
</dbReference>
<sequence>IIKFSYDHDNLVTICQMIDGETWFIFGKKKIPVILSFPTTIFANNISILLFSNQD</sequence>
<feature type="non-terminal residue" evidence="1">
    <location>
        <position position="1"/>
    </location>
</feature>
<organism evidence="1 2">
    <name type="scientific">Dermatophagoides pteronyssinus</name>
    <name type="common">European house dust mite</name>
    <dbReference type="NCBI Taxonomy" id="6956"/>
    <lineage>
        <taxon>Eukaryota</taxon>
        <taxon>Metazoa</taxon>
        <taxon>Ecdysozoa</taxon>
        <taxon>Arthropoda</taxon>
        <taxon>Chelicerata</taxon>
        <taxon>Arachnida</taxon>
        <taxon>Acari</taxon>
        <taxon>Acariformes</taxon>
        <taxon>Sarcoptiformes</taxon>
        <taxon>Astigmata</taxon>
        <taxon>Psoroptidia</taxon>
        <taxon>Analgoidea</taxon>
        <taxon>Pyroglyphidae</taxon>
        <taxon>Dermatophagoidinae</taxon>
        <taxon>Dermatophagoides</taxon>
    </lineage>
</organism>
<accession>A0ABQ8JU98</accession>
<evidence type="ECO:0000313" key="1">
    <source>
        <dbReference type="EMBL" id="KAH9426203.1"/>
    </source>
</evidence>
<gene>
    <name evidence="1" type="ORF">DERP_007143</name>
</gene>
<name>A0ABQ8JU98_DERPT</name>
<keyword evidence="2" id="KW-1185">Reference proteome</keyword>
<protein>
    <submittedName>
        <fullName evidence="1">Uncharacterized protein</fullName>
    </submittedName>
</protein>
<evidence type="ECO:0000313" key="2">
    <source>
        <dbReference type="Proteomes" id="UP000887458"/>
    </source>
</evidence>
<reference evidence="1 2" key="1">
    <citation type="journal article" date="2018" name="J. Allergy Clin. Immunol.">
        <title>High-quality assembly of Dermatophagoides pteronyssinus genome and transcriptome reveals a wide range of novel allergens.</title>
        <authorList>
            <person name="Liu X.Y."/>
            <person name="Yang K.Y."/>
            <person name="Wang M.Q."/>
            <person name="Kwok J.S."/>
            <person name="Zeng X."/>
            <person name="Yang Z."/>
            <person name="Xiao X.J."/>
            <person name="Lau C.P."/>
            <person name="Li Y."/>
            <person name="Huang Z.M."/>
            <person name="Ba J.G."/>
            <person name="Yim A.K."/>
            <person name="Ouyang C.Y."/>
            <person name="Ngai S.M."/>
            <person name="Chan T.F."/>
            <person name="Leung E.L."/>
            <person name="Liu L."/>
            <person name="Liu Z.G."/>
            <person name="Tsui S.K."/>
        </authorList>
    </citation>
    <scope>NUCLEOTIDE SEQUENCE [LARGE SCALE GENOMIC DNA]</scope>
    <source>
        <strain evidence="1">Derp</strain>
    </source>
</reference>
<reference evidence="1 2" key="2">
    <citation type="journal article" date="2022" name="Mol. Biol. Evol.">
        <title>Comparative Genomics Reveals Insights into the Divergent Evolution of Astigmatic Mites and Household Pest Adaptations.</title>
        <authorList>
            <person name="Xiong Q."/>
            <person name="Wan A.T."/>
            <person name="Liu X."/>
            <person name="Fung C.S."/>
            <person name="Xiao X."/>
            <person name="Malainual N."/>
            <person name="Hou J."/>
            <person name="Wang L."/>
            <person name="Wang M."/>
            <person name="Yang K.Y."/>
            <person name="Cui Y."/>
            <person name="Leung E.L."/>
            <person name="Nong W."/>
            <person name="Shin S.K."/>
            <person name="Au S.W."/>
            <person name="Jeong K.Y."/>
            <person name="Chew F.T."/>
            <person name="Hui J.H."/>
            <person name="Leung T.F."/>
            <person name="Tungtrongchitr A."/>
            <person name="Zhong N."/>
            <person name="Liu Z."/>
            <person name="Tsui S.K."/>
        </authorList>
    </citation>
    <scope>NUCLEOTIDE SEQUENCE [LARGE SCALE GENOMIC DNA]</scope>
    <source>
        <strain evidence="1">Derp</strain>
    </source>
</reference>
<comment type="caution">
    <text evidence="1">The sequence shown here is derived from an EMBL/GenBank/DDBJ whole genome shotgun (WGS) entry which is preliminary data.</text>
</comment>